<dbReference type="Proteomes" id="UP000008983">
    <property type="component" value="Unassembled WGS sequence"/>
</dbReference>
<dbReference type="PANTHER" id="PTHR10631">
    <property type="entry name" value="N 2 ,N 2 -DIMETHYLGUANOSINE TRNA METHYLTRANSFERASE"/>
    <property type="match status" value="1"/>
</dbReference>
<dbReference type="OMA" id="MKCCHEM"/>
<keyword evidence="2 9" id="KW-0489">Methyltransferase</keyword>
<keyword evidence="6 9" id="KW-0694">RNA-binding</keyword>
<dbReference type="InterPro" id="IPR029063">
    <property type="entry name" value="SAM-dependent_MTases_sf"/>
</dbReference>
<keyword evidence="11" id="KW-1185">Reference proteome</keyword>
<evidence type="ECO:0000256" key="6">
    <source>
        <dbReference type="ARBA" id="ARBA00022884"/>
    </source>
</evidence>
<dbReference type="GeneID" id="14906475"/>
<dbReference type="PANTHER" id="PTHR10631:SF3">
    <property type="entry name" value="TRNA (GUANINE(26)-N(2))-DIMETHYLTRANSFERASE"/>
    <property type="match status" value="1"/>
</dbReference>
<comment type="catalytic activity">
    <reaction evidence="8 9">
        <text>guanosine(26) in tRNA + 2 S-adenosyl-L-methionine = N(2)-dimethylguanosine(26) in tRNA + 2 S-adenosyl-L-homocysteine + 2 H(+)</text>
        <dbReference type="Rhea" id="RHEA:43140"/>
        <dbReference type="Rhea" id="RHEA-COMP:10359"/>
        <dbReference type="Rhea" id="RHEA-COMP:10360"/>
        <dbReference type="ChEBI" id="CHEBI:15378"/>
        <dbReference type="ChEBI" id="CHEBI:57856"/>
        <dbReference type="ChEBI" id="CHEBI:59789"/>
        <dbReference type="ChEBI" id="CHEBI:74269"/>
        <dbReference type="ChEBI" id="CHEBI:74513"/>
        <dbReference type="EC" id="2.1.1.216"/>
    </reaction>
</comment>
<dbReference type="NCBIfam" id="TIGR00308">
    <property type="entry name" value="TRM1"/>
    <property type="match status" value="1"/>
</dbReference>
<evidence type="ECO:0000256" key="9">
    <source>
        <dbReference type="PROSITE-ProRule" id="PRU00958"/>
    </source>
</evidence>
<dbReference type="Gene3D" id="3.30.56.70">
    <property type="entry name" value="N2,N2-dimethylguanosine tRNA methyltransferase, C-terminal domain"/>
    <property type="match status" value="1"/>
</dbReference>
<dbReference type="OrthoDB" id="6349953at2759"/>
<keyword evidence="1 9" id="KW-0820">tRNA-binding</keyword>
<organism evidence="10 11">
    <name type="scientific">Ichthyophthirius multifiliis</name>
    <name type="common">White spot disease agent</name>
    <name type="synonym">Ich</name>
    <dbReference type="NCBI Taxonomy" id="5932"/>
    <lineage>
        <taxon>Eukaryota</taxon>
        <taxon>Sar</taxon>
        <taxon>Alveolata</taxon>
        <taxon>Ciliophora</taxon>
        <taxon>Intramacronucleata</taxon>
        <taxon>Oligohymenophorea</taxon>
        <taxon>Hymenostomatida</taxon>
        <taxon>Ophryoglenina</taxon>
        <taxon>Ichthyophthirius</taxon>
    </lineage>
</organism>
<dbReference type="RefSeq" id="XP_004031943.1">
    <property type="nucleotide sequence ID" value="XM_004031895.1"/>
</dbReference>
<keyword evidence="5 9" id="KW-0819">tRNA processing</keyword>
<evidence type="ECO:0000313" key="11">
    <source>
        <dbReference type="Proteomes" id="UP000008983"/>
    </source>
</evidence>
<evidence type="ECO:0000256" key="2">
    <source>
        <dbReference type="ARBA" id="ARBA00022603"/>
    </source>
</evidence>
<evidence type="ECO:0000256" key="1">
    <source>
        <dbReference type="ARBA" id="ARBA00022555"/>
    </source>
</evidence>
<evidence type="ECO:0000256" key="7">
    <source>
        <dbReference type="ARBA" id="ARBA00039099"/>
    </source>
</evidence>
<keyword evidence="4 9" id="KW-0949">S-adenosyl-L-methionine</keyword>
<dbReference type="GO" id="GO:0160104">
    <property type="term" value="F:tRNA (guanine(26)-N2)-dimethyltransferase activity"/>
    <property type="evidence" value="ECO:0007669"/>
    <property type="project" value="UniProtKB-UniRule"/>
</dbReference>
<accession>G0QWP1</accession>
<dbReference type="STRING" id="857967.G0QWP1"/>
<dbReference type="PROSITE" id="PS51626">
    <property type="entry name" value="SAM_MT_TRM1"/>
    <property type="match status" value="1"/>
</dbReference>
<dbReference type="EC" id="2.1.1.216" evidence="7 9"/>
<keyword evidence="3 9" id="KW-0808">Transferase</keyword>
<dbReference type="GO" id="GO:0005634">
    <property type="term" value="C:nucleus"/>
    <property type="evidence" value="ECO:0007669"/>
    <property type="project" value="TreeGrafter"/>
</dbReference>
<dbReference type="GO" id="GO:0000049">
    <property type="term" value="F:tRNA binding"/>
    <property type="evidence" value="ECO:0007669"/>
    <property type="project" value="UniProtKB-UniRule"/>
</dbReference>
<evidence type="ECO:0000256" key="5">
    <source>
        <dbReference type="ARBA" id="ARBA00022694"/>
    </source>
</evidence>
<evidence type="ECO:0000256" key="8">
    <source>
        <dbReference type="ARBA" id="ARBA00051897"/>
    </source>
</evidence>
<dbReference type="InParanoid" id="G0QWP1"/>
<dbReference type="FunCoup" id="G0QWP1">
    <property type="interactions" value="314"/>
</dbReference>
<protein>
    <recommendedName>
        <fullName evidence="7 9">tRNA (guanine(26)-N(2))-dimethyltransferase</fullName>
        <ecNumber evidence="7 9">2.1.1.216</ecNumber>
    </recommendedName>
</protein>
<comment type="similarity">
    <text evidence="9">Belongs to the class I-like SAM-binding methyltransferase superfamily. Trm1 family.</text>
</comment>
<sequence>MQKQNIITEGLAQIQKSYTVVENGKTFQSEVFYNPVQIFNRDLTILVIKLFTNYLKEQYKEKFIGVNILDALSASGLRAIRYLKELQDVQKVTANDISEASHRLMMDNFLLNNLDLKKIEMTKQDALELMYIKRFTTQNYDDRFHVIDIDPYGTAAPFIDAAIQASLDDTLLCVTSTDSRILCGPDTQKCYYLYGSSRAKVTAYQENAIRILLYTINNVANKYGKSIRPLICYLTEFYVRVFLLVKTSKQECGKSLLKHGYAYYCELCSNYSYQTFGKQQTKNENKCVPAKVQIEQNVCDQCGEQFIINGPIWLDQLNDYDFVKKASSFLEQDEEGLNLATKKKIQGMLYGIEQEFEKQVHKIPLGFHMEHISKLMKCPVPNKKAIFSALQSLGYQIEQSYINHQIFKTNATSQVFFDIIRSWVIHNYNFLVLFLKKEINLNQKKKKKSKQTNEEEYFRHFEKEQPNYKLIIKTTNCNPNFNINIQFNNKFTKWPQNPKNWGPGKKAVVKKALDQNDQNIQEENIHLMNK</sequence>
<dbReference type="Gene3D" id="3.40.50.150">
    <property type="entry name" value="Vaccinia Virus protein VP39"/>
    <property type="match status" value="1"/>
</dbReference>
<dbReference type="GO" id="GO:0002940">
    <property type="term" value="P:tRNA N2-guanine methylation"/>
    <property type="evidence" value="ECO:0007669"/>
    <property type="project" value="TreeGrafter"/>
</dbReference>
<gene>
    <name evidence="10" type="ORF">IMG5_133990</name>
</gene>
<evidence type="ECO:0000256" key="3">
    <source>
        <dbReference type="ARBA" id="ARBA00022679"/>
    </source>
</evidence>
<dbReference type="eggNOG" id="KOG1253">
    <property type="taxonomic scope" value="Eukaryota"/>
</dbReference>
<evidence type="ECO:0000256" key="4">
    <source>
        <dbReference type="ARBA" id="ARBA00022691"/>
    </source>
</evidence>
<name>G0QWP1_ICHMU</name>
<reference evidence="10 11" key="1">
    <citation type="submission" date="2011-07" db="EMBL/GenBank/DDBJ databases">
        <authorList>
            <person name="Coyne R."/>
            <person name="Brami D."/>
            <person name="Johnson J."/>
            <person name="Hostetler J."/>
            <person name="Hannick L."/>
            <person name="Clark T."/>
            <person name="Cassidy-Hanley D."/>
            <person name="Inman J."/>
        </authorList>
    </citation>
    <scope>NUCLEOTIDE SEQUENCE [LARGE SCALE GENOMIC DNA]</scope>
    <source>
        <strain evidence="10 11">G5</strain>
    </source>
</reference>
<dbReference type="Pfam" id="PF02005">
    <property type="entry name" value="TRM"/>
    <property type="match status" value="1"/>
</dbReference>
<dbReference type="SUPFAM" id="SSF53335">
    <property type="entry name" value="S-adenosyl-L-methionine-dependent methyltransferases"/>
    <property type="match status" value="1"/>
</dbReference>
<dbReference type="InterPro" id="IPR042296">
    <property type="entry name" value="tRNA_met_Trm1_C"/>
</dbReference>
<dbReference type="AlphaFoldDB" id="G0QWP1"/>
<dbReference type="InterPro" id="IPR002905">
    <property type="entry name" value="Trm1"/>
</dbReference>
<evidence type="ECO:0000313" key="10">
    <source>
        <dbReference type="EMBL" id="EGR30356.1"/>
    </source>
</evidence>
<proteinExistence type="inferred from homology"/>
<dbReference type="EMBL" id="GL984007">
    <property type="protein sequence ID" value="EGR30356.1"/>
    <property type="molecule type" value="Genomic_DNA"/>
</dbReference>